<organism evidence="9 10">
    <name type="scientific">Pseudoalteromonas arctica</name>
    <dbReference type="NCBI Taxonomy" id="394751"/>
    <lineage>
        <taxon>Bacteria</taxon>
        <taxon>Pseudomonadati</taxon>
        <taxon>Pseudomonadota</taxon>
        <taxon>Gammaproteobacteria</taxon>
        <taxon>Alteromonadales</taxon>
        <taxon>Pseudoalteromonadaceae</taxon>
        <taxon>Pseudoalteromonas</taxon>
    </lineage>
</organism>
<dbReference type="RefSeq" id="WP_342879256.1">
    <property type="nucleotide sequence ID" value="NZ_JBBMQX010000002.1"/>
</dbReference>
<evidence type="ECO:0000256" key="3">
    <source>
        <dbReference type="ARBA" id="ARBA00022475"/>
    </source>
</evidence>
<evidence type="ECO:0000256" key="5">
    <source>
        <dbReference type="ARBA" id="ARBA00022989"/>
    </source>
</evidence>
<reference evidence="9 10" key="1">
    <citation type="submission" date="2024-03" db="EMBL/GenBank/DDBJ databases">
        <title>Community enrichment and isolation of bacterial strains for fucoidan degradation.</title>
        <authorList>
            <person name="Sichert A."/>
        </authorList>
    </citation>
    <scope>NUCLEOTIDE SEQUENCE [LARGE SCALE GENOMIC DNA]</scope>
    <source>
        <strain evidence="9 10">AS26</strain>
    </source>
</reference>
<dbReference type="InterPro" id="IPR003400">
    <property type="entry name" value="ExbD"/>
</dbReference>
<dbReference type="Proteomes" id="UP001457661">
    <property type="component" value="Unassembled WGS sequence"/>
</dbReference>
<sequence length="134" mass="15102">MHKDSHALTKLQNNADVDMTSMLDIVFILLIFFIVTTSFVKPVAIELNRPLDSPQIDKPVKNALFRIDESNGIYFSGRLIDLEQVATNLAMFAAKYEISSVLITADENSTHNTLMSVMNNIKQYDDYSISLISK</sequence>
<keyword evidence="4 7" id="KW-0812">Transmembrane</keyword>
<dbReference type="Gene3D" id="3.30.420.270">
    <property type="match status" value="1"/>
</dbReference>
<dbReference type="Pfam" id="PF02472">
    <property type="entry name" value="ExbD"/>
    <property type="match status" value="1"/>
</dbReference>
<keyword evidence="7" id="KW-0653">Protein transport</keyword>
<dbReference type="PANTHER" id="PTHR30558:SF13">
    <property type="entry name" value="BIOPOLYMER TRANSPORT PROTEIN EXBD2"/>
    <property type="match status" value="1"/>
</dbReference>
<evidence type="ECO:0000256" key="7">
    <source>
        <dbReference type="RuleBase" id="RU003879"/>
    </source>
</evidence>
<proteinExistence type="inferred from homology"/>
<keyword evidence="7" id="KW-0813">Transport</keyword>
<evidence type="ECO:0000256" key="6">
    <source>
        <dbReference type="ARBA" id="ARBA00023136"/>
    </source>
</evidence>
<keyword evidence="10" id="KW-1185">Reference proteome</keyword>
<name>A0ABU9TD63_9GAMM</name>
<accession>A0ABU9TD63</accession>
<comment type="subcellular location">
    <subcellularLocation>
        <location evidence="1">Cell membrane</location>
        <topology evidence="1">Single-pass membrane protein</topology>
    </subcellularLocation>
    <subcellularLocation>
        <location evidence="7">Cell membrane</location>
        <topology evidence="7">Single-pass type II membrane protein</topology>
    </subcellularLocation>
</comment>
<comment type="similarity">
    <text evidence="2 7">Belongs to the ExbD/TolR family.</text>
</comment>
<dbReference type="EMBL" id="JBBMQX010000002">
    <property type="protein sequence ID" value="MEM5531656.1"/>
    <property type="molecule type" value="Genomic_DNA"/>
</dbReference>
<comment type="caution">
    <text evidence="9">The sequence shown here is derived from an EMBL/GenBank/DDBJ whole genome shotgun (WGS) entry which is preliminary data.</text>
</comment>
<protein>
    <submittedName>
        <fullName evidence="9">Biopolymer transporter ExbD</fullName>
    </submittedName>
</protein>
<keyword evidence="3" id="KW-1003">Cell membrane</keyword>
<feature type="transmembrane region" description="Helical" evidence="8">
    <location>
        <begin position="20"/>
        <end position="40"/>
    </location>
</feature>
<evidence type="ECO:0000256" key="8">
    <source>
        <dbReference type="SAM" id="Phobius"/>
    </source>
</evidence>
<evidence type="ECO:0000313" key="10">
    <source>
        <dbReference type="Proteomes" id="UP001457661"/>
    </source>
</evidence>
<evidence type="ECO:0000256" key="4">
    <source>
        <dbReference type="ARBA" id="ARBA00022692"/>
    </source>
</evidence>
<evidence type="ECO:0000256" key="2">
    <source>
        <dbReference type="ARBA" id="ARBA00005811"/>
    </source>
</evidence>
<evidence type="ECO:0000256" key="1">
    <source>
        <dbReference type="ARBA" id="ARBA00004162"/>
    </source>
</evidence>
<gene>
    <name evidence="9" type="ORF">WNY57_04355</name>
</gene>
<keyword evidence="5 8" id="KW-1133">Transmembrane helix</keyword>
<evidence type="ECO:0000313" key="9">
    <source>
        <dbReference type="EMBL" id="MEM5531656.1"/>
    </source>
</evidence>
<keyword evidence="6 8" id="KW-0472">Membrane</keyword>
<dbReference type="PANTHER" id="PTHR30558">
    <property type="entry name" value="EXBD MEMBRANE COMPONENT OF PMF-DRIVEN MACROMOLECULE IMPORT SYSTEM"/>
    <property type="match status" value="1"/>
</dbReference>